<evidence type="ECO:0000256" key="6">
    <source>
        <dbReference type="SAM" id="Phobius"/>
    </source>
</evidence>
<accession>A0A411YYR1</accession>
<keyword evidence="3" id="KW-0808">Transferase</keyword>
<keyword evidence="6" id="KW-1133">Transmembrane helix</keyword>
<evidence type="ECO:0000256" key="5">
    <source>
        <dbReference type="ARBA" id="ARBA00023012"/>
    </source>
</evidence>
<dbReference type="EMBL" id="QWEY01000011">
    <property type="protein sequence ID" value="RGP35875.1"/>
    <property type="molecule type" value="Genomic_DNA"/>
</dbReference>
<keyword evidence="4" id="KW-0418">Kinase</keyword>
<feature type="transmembrane region" description="Helical" evidence="6">
    <location>
        <begin position="198"/>
        <end position="215"/>
    </location>
</feature>
<dbReference type="AlphaFoldDB" id="A0A411YYR1"/>
<comment type="caution">
    <text evidence="7">The sequence shown here is derived from an EMBL/GenBank/DDBJ whole genome shotgun (WGS) entry which is preliminary data.</text>
</comment>
<feature type="transmembrane region" description="Helical" evidence="6">
    <location>
        <begin position="158"/>
        <end position="178"/>
    </location>
</feature>
<evidence type="ECO:0000313" key="8">
    <source>
        <dbReference type="Proteomes" id="UP000284547"/>
    </source>
</evidence>
<feature type="transmembrane region" description="Helical" evidence="6">
    <location>
        <begin position="318"/>
        <end position="336"/>
    </location>
</feature>
<dbReference type="InterPro" id="IPR036890">
    <property type="entry name" value="HATPase_C_sf"/>
</dbReference>
<feature type="transmembrane region" description="Helical" evidence="6">
    <location>
        <begin position="250"/>
        <end position="271"/>
    </location>
</feature>
<dbReference type="EC" id="2.7.13.3" evidence="2"/>
<keyword evidence="6" id="KW-0812">Transmembrane</keyword>
<evidence type="ECO:0000313" key="7">
    <source>
        <dbReference type="EMBL" id="RGP35875.1"/>
    </source>
</evidence>
<sequence length="711" mass="77155">MIIAFLFAALCIKAAVNRPWLGLDLGIQANTIKIKGVEGGNSLAGHSGAKLLAIGTPGIPAVLLEPEDLVEEPDTLGDSTRLRRFYERQTQLDAILRGEQVLTAIESNGRQETIPVVPAPSRPVTDLPWQFWTQLFVGVVGWTLGAWVVALRPNDMSAWMLLASGLGLSLAAQAAAIYSTRELALDFETYAIVSRINGSGTLLFGIGMVTLFLIYPKRLVRGVAIGLPTLVIGAGAFYIIIPGWPDNVPLLQPFVALIMVVLLGAIAAQFLANRRDPAARAMLGWLGLSVVLGAGGFVLTVIIPPLLGRPTVIEQSTAFLLFLIIYIGVALGVTRYRLFDLADWSIGVLSYAIGVVLLLVLDALLIYGLALDQLPALSVSLALVCLIYLPLRNRIAEWPQRGMKMPMEELYRLITEISHLPESKQQVASIKALWDDIFHPLAIRQTASDEIGHNSPAAPTLADDGRTLFLPAGLNFPAFRLDYAGQGARLFSSRDAKQAATIVHLLDDTLGRHRAYRQAVEAERTRINRDMHDNIGILLLSALHNPDNDRKNSLIRQTLSDLREIVSNPMQEPLPLRHLIADLRAELGEAVEAAGVALRWEKSDLPDIEIPTQTIRLLQAFLREGVSNILRHSGAQCAVASVDVAEDKISATLWDNGPGFDVENASRGNGLKNLHSRVLQSNGTFAISSSATGTRVSATVPLVLSRERGMA</sequence>
<dbReference type="CDD" id="cd16917">
    <property type="entry name" value="HATPase_UhpB-NarQ-NarX-like"/>
    <property type="match status" value="1"/>
</dbReference>
<name>A0A411YYR1_9RHOB</name>
<evidence type="ECO:0000256" key="3">
    <source>
        <dbReference type="ARBA" id="ARBA00022679"/>
    </source>
</evidence>
<reference evidence="7 8" key="1">
    <citation type="submission" date="2018-08" db="EMBL/GenBank/DDBJ databases">
        <title>Flavobacterium tibetense sp. nov., isolated from a wetland YonghuCo on Tibetan Plateau.</title>
        <authorList>
            <person name="Phurbu D."/>
            <person name="Lu H."/>
            <person name="Xing P."/>
        </authorList>
    </citation>
    <scope>NUCLEOTIDE SEQUENCE [LARGE SCALE GENOMIC DNA]</scope>
    <source>
        <strain evidence="7 8">DJC</strain>
    </source>
</reference>
<dbReference type="InterPro" id="IPR050482">
    <property type="entry name" value="Sensor_HK_TwoCompSys"/>
</dbReference>
<comment type="catalytic activity">
    <reaction evidence="1">
        <text>ATP + protein L-histidine = ADP + protein N-phospho-L-histidine.</text>
        <dbReference type="EC" id="2.7.13.3"/>
    </reaction>
</comment>
<gene>
    <name evidence="7" type="ORF">D1012_17575</name>
</gene>
<feature type="transmembrane region" description="Helical" evidence="6">
    <location>
        <begin position="131"/>
        <end position="151"/>
    </location>
</feature>
<keyword evidence="8" id="KW-1185">Reference proteome</keyword>
<keyword evidence="5" id="KW-0902">Two-component regulatory system</keyword>
<keyword evidence="6" id="KW-0472">Membrane</keyword>
<dbReference type="PANTHER" id="PTHR24421:SF10">
    <property type="entry name" value="NITRATE_NITRITE SENSOR PROTEIN NARQ"/>
    <property type="match status" value="1"/>
</dbReference>
<dbReference type="Gene3D" id="3.30.565.10">
    <property type="entry name" value="Histidine kinase-like ATPase, C-terminal domain"/>
    <property type="match status" value="1"/>
</dbReference>
<evidence type="ECO:0000256" key="1">
    <source>
        <dbReference type="ARBA" id="ARBA00000085"/>
    </source>
</evidence>
<protein>
    <recommendedName>
        <fullName evidence="2">histidine kinase</fullName>
        <ecNumber evidence="2">2.7.13.3</ecNumber>
    </recommendedName>
</protein>
<evidence type="ECO:0000256" key="4">
    <source>
        <dbReference type="ARBA" id="ARBA00022777"/>
    </source>
</evidence>
<evidence type="ECO:0000256" key="2">
    <source>
        <dbReference type="ARBA" id="ARBA00012438"/>
    </source>
</evidence>
<dbReference type="GO" id="GO:0000160">
    <property type="term" value="P:phosphorelay signal transduction system"/>
    <property type="evidence" value="ECO:0007669"/>
    <property type="project" value="UniProtKB-KW"/>
</dbReference>
<dbReference type="SUPFAM" id="SSF55874">
    <property type="entry name" value="ATPase domain of HSP90 chaperone/DNA topoisomerase II/histidine kinase"/>
    <property type="match status" value="1"/>
</dbReference>
<dbReference type="Proteomes" id="UP000284547">
    <property type="component" value="Unassembled WGS sequence"/>
</dbReference>
<feature type="transmembrane region" description="Helical" evidence="6">
    <location>
        <begin position="222"/>
        <end position="244"/>
    </location>
</feature>
<dbReference type="GO" id="GO:0004673">
    <property type="term" value="F:protein histidine kinase activity"/>
    <property type="evidence" value="ECO:0007669"/>
    <property type="project" value="UniProtKB-EC"/>
</dbReference>
<organism evidence="7 8">
    <name type="scientific">Pseudotabrizicola alkalilacus</name>
    <dbReference type="NCBI Taxonomy" id="2305252"/>
    <lineage>
        <taxon>Bacteria</taxon>
        <taxon>Pseudomonadati</taxon>
        <taxon>Pseudomonadota</taxon>
        <taxon>Alphaproteobacteria</taxon>
        <taxon>Rhodobacterales</taxon>
        <taxon>Paracoccaceae</taxon>
        <taxon>Pseudotabrizicola</taxon>
    </lineage>
</organism>
<dbReference type="PANTHER" id="PTHR24421">
    <property type="entry name" value="NITRATE/NITRITE SENSOR PROTEIN NARX-RELATED"/>
    <property type="match status" value="1"/>
</dbReference>
<feature type="transmembrane region" description="Helical" evidence="6">
    <location>
        <begin position="348"/>
        <end position="368"/>
    </location>
</feature>
<proteinExistence type="predicted"/>
<feature type="transmembrane region" description="Helical" evidence="6">
    <location>
        <begin position="283"/>
        <end position="306"/>
    </location>
</feature>